<evidence type="ECO:0000256" key="3">
    <source>
        <dbReference type="ARBA" id="ARBA00021907"/>
    </source>
</evidence>
<feature type="transmembrane region" description="Helical" evidence="11">
    <location>
        <begin position="274"/>
        <end position="296"/>
    </location>
</feature>
<evidence type="ECO:0000259" key="12">
    <source>
        <dbReference type="Pfam" id="PF02687"/>
    </source>
</evidence>
<comment type="similarity">
    <text evidence="2 10">Belongs to the ABC-4 integral membrane protein family. FtsX subfamily.</text>
</comment>
<evidence type="ECO:0000256" key="11">
    <source>
        <dbReference type="SAM" id="Phobius"/>
    </source>
</evidence>
<dbReference type="InterPro" id="IPR004513">
    <property type="entry name" value="FtsX"/>
</dbReference>
<proteinExistence type="inferred from homology"/>
<organism evidence="14 15">
    <name type="scientific">Candidatus Woesebacteria bacterium RBG_16_36_11</name>
    <dbReference type="NCBI Taxonomy" id="1802481"/>
    <lineage>
        <taxon>Bacteria</taxon>
        <taxon>Candidatus Woeseibacteriota</taxon>
    </lineage>
</organism>
<feature type="domain" description="ABC3 transporter permease C-terminal" evidence="12">
    <location>
        <begin position="182"/>
        <end position="293"/>
    </location>
</feature>
<evidence type="ECO:0000256" key="8">
    <source>
        <dbReference type="ARBA" id="ARBA00023136"/>
    </source>
</evidence>
<evidence type="ECO:0000256" key="9">
    <source>
        <dbReference type="ARBA" id="ARBA00023306"/>
    </source>
</evidence>
<dbReference type="InterPro" id="IPR040690">
    <property type="entry name" value="FtsX_ECD"/>
</dbReference>
<evidence type="ECO:0000256" key="2">
    <source>
        <dbReference type="ARBA" id="ARBA00007379"/>
    </source>
</evidence>
<evidence type="ECO:0000256" key="7">
    <source>
        <dbReference type="ARBA" id="ARBA00022989"/>
    </source>
</evidence>
<dbReference type="InterPro" id="IPR003838">
    <property type="entry name" value="ABC3_permease_C"/>
</dbReference>
<name>A0A1F7XAA7_9BACT</name>
<feature type="transmembrane region" description="Helical" evidence="11">
    <location>
        <begin position="21"/>
        <end position="45"/>
    </location>
</feature>
<dbReference type="Proteomes" id="UP000178533">
    <property type="component" value="Unassembled WGS sequence"/>
</dbReference>
<keyword evidence="9 10" id="KW-0131">Cell cycle</keyword>
<comment type="subcellular location">
    <subcellularLocation>
        <location evidence="1">Cell membrane</location>
        <topology evidence="1">Multi-pass membrane protein</topology>
    </subcellularLocation>
</comment>
<sequence>MKKMSNIHIKTAVSNIRRSPFQAIAAAFVLSLTFFVVTTLAILVYSSNKILYYFETRPQIIAFLKDSVTSESVSALQEKLAGDVRIKDVNYVSKEEALGIYKKATADNPLLSELVSPTIFPASLEFSVKELSFAKDIIEEVKKDPIVDQVGFTASLGPENTLQDTVERLKTIVWYLKIGGGAFVLVLTASSFLVLLVIVSMRLTTRREEIEILDLVGATSRFIKSPIIIEAIIYTLIGVILGWLISIILTLYISPSLISYFKEIPVLPIDTLKLFGLFGIILLGEIVIGISLAIAGSQLAVSRARKV</sequence>
<evidence type="ECO:0000313" key="15">
    <source>
        <dbReference type="Proteomes" id="UP000178533"/>
    </source>
</evidence>
<feature type="transmembrane region" description="Helical" evidence="11">
    <location>
        <begin position="231"/>
        <end position="254"/>
    </location>
</feature>
<dbReference type="GO" id="GO:0051301">
    <property type="term" value="P:cell division"/>
    <property type="evidence" value="ECO:0007669"/>
    <property type="project" value="UniProtKB-KW"/>
</dbReference>
<feature type="domain" description="FtsX extracellular" evidence="13">
    <location>
        <begin position="59"/>
        <end position="150"/>
    </location>
</feature>
<dbReference type="PANTHER" id="PTHR47755:SF1">
    <property type="entry name" value="CELL DIVISION PROTEIN FTSX"/>
    <property type="match status" value="1"/>
</dbReference>
<dbReference type="EMBL" id="MGFT01000028">
    <property type="protein sequence ID" value="OGM11285.1"/>
    <property type="molecule type" value="Genomic_DNA"/>
</dbReference>
<dbReference type="Gene3D" id="3.30.70.3040">
    <property type="match status" value="1"/>
</dbReference>
<evidence type="ECO:0000256" key="5">
    <source>
        <dbReference type="ARBA" id="ARBA00022618"/>
    </source>
</evidence>
<dbReference type="PIRSF" id="PIRSF003097">
    <property type="entry name" value="FtsX"/>
    <property type="match status" value="1"/>
</dbReference>
<evidence type="ECO:0000313" key="14">
    <source>
        <dbReference type="EMBL" id="OGM11285.1"/>
    </source>
</evidence>
<keyword evidence="5 10" id="KW-0132">Cell division</keyword>
<dbReference type="PANTHER" id="PTHR47755">
    <property type="entry name" value="CELL DIVISION PROTEIN FTSX"/>
    <property type="match status" value="1"/>
</dbReference>
<keyword evidence="6 11" id="KW-0812">Transmembrane</keyword>
<dbReference type="Pfam" id="PF02687">
    <property type="entry name" value="FtsX"/>
    <property type="match status" value="1"/>
</dbReference>
<evidence type="ECO:0000256" key="4">
    <source>
        <dbReference type="ARBA" id="ARBA00022475"/>
    </source>
</evidence>
<evidence type="ECO:0000256" key="6">
    <source>
        <dbReference type="ARBA" id="ARBA00022692"/>
    </source>
</evidence>
<evidence type="ECO:0000259" key="13">
    <source>
        <dbReference type="Pfam" id="PF18075"/>
    </source>
</evidence>
<dbReference type="Pfam" id="PF18075">
    <property type="entry name" value="FtsX_ECD"/>
    <property type="match status" value="1"/>
</dbReference>
<evidence type="ECO:0000256" key="10">
    <source>
        <dbReference type="PIRNR" id="PIRNR003097"/>
    </source>
</evidence>
<protein>
    <recommendedName>
        <fullName evidence="3 10">Cell division protein FtsX</fullName>
    </recommendedName>
</protein>
<reference evidence="14 15" key="1">
    <citation type="journal article" date="2016" name="Nat. Commun.">
        <title>Thousands of microbial genomes shed light on interconnected biogeochemical processes in an aquifer system.</title>
        <authorList>
            <person name="Anantharaman K."/>
            <person name="Brown C.T."/>
            <person name="Hug L.A."/>
            <person name="Sharon I."/>
            <person name="Castelle C.J."/>
            <person name="Probst A.J."/>
            <person name="Thomas B.C."/>
            <person name="Singh A."/>
            <person name="Wilkins M.J."/>
            <person name="Karaoz U."/>
            <person name="Brodie E.L."/>
            <person name="Williams K.H."/>
            <person name="Hubbard S.S."/>
            <person name="Banfield J.F."/>
        </authorList>
    </citation>
    <scope>NUCLEOTIDE SEQUENCE [LARGE SCALE GENOMIC DNA]</scope>
</reference>
<gene>
    <name evidence="14" type="ORF">A2W13_00975</name>
</gene>
<accession>A0A1F7XAA7</accession>
<dbReference type="AlphaFoldDB" id="A0A1F7XAA7"/>
<keyword evidence="7 11" id="KW-1133">Transmembrane helix</keyword>
<keyword evidence="4 10" id="KW-1003">Cell membrane</keyword>
<evidence type="ECO:0000256" key="1">
    <source>
        <dbReference type="ARBA" id="ARBA00004651"/>
    </source>
</evidence>
<comment type="caution">
    <text evidence="14">The sequence shown here is derived from an EMBL/GenBank/DDBJ whole genome shotgun (WGS) entry which is preliminary data.</text>
</comment>
<keyword evidence="8 10" id="KW-0472">Membrane</keyword>
<feature type="transmembrane region" description="Helical" evidence="11">
    <location>
        <begin position="172"/>
        <end position="199"/>
    </location>
</feature>
<dbReference type="STRING" id="1802481.A2W13_00975"/>
<dbReference type="GO" id="GO:0005886">
    <property type="term" value="C:plasma membrane"/>
    <property type="evidence" value="ECO:0007669"/>
    <property type="project" value="UniProtKB-SubCell"/>
</dbReference>